<dbReference type="GO" id="GO:0008725">
    <property type="term" value="F:DNA-3-methyladenine glycosylase activity"/>
    <property type="evidence" value="ECO:0007669"/>
    <property type="project" value="TreeGrafter"/>
</dbReference>
<dbReference type="EMBL" id="QYYH01000032">
    <property type="protein sequence ID" value="RJY18105.1"/>
    <property type="molecule type" value="Genomic_DNA"/>
</dbReference>
<sequence>MDLIHAICEATKQNYQQARLSRDPRFDGLFFIGVKTTGIYCRSICPAVAPKEENIDYYHSAIAAAQVGLRPCLRCRPDSAPHSYAWKGVKTTLERAIKLIDYARQNNQVIEMEHLAERLGITSRYLRKLFQDQFGTSPKQFMQYQQLLFAKTLLHQTKLSITDIALISGFHSVRNFNQIFKQKLLLTPSQFRKGRHEINGDQTKPLQLYLSYRPPFNWDHMRAFLSFRAVPNMEWLPDDNTYVKTFSIDEMKGYFVAEHQAEKYRFKVKVFLSDQSNLSSLYKLVANIRRILDLDADMQQIDEGITHLKLLGVNAISGLRVVGTGSVFEGLCRAVLGQQVSVKQAINLLTKLVHHYGDQEVVNGKTIYYFPEPQSLSDSDFEMLKMPGARKLALRSLAAFLRNKPNAEVEECLDVKGIGPWTVEYAKMRGLSDPNVFLATDLVVRKRLMALLAQENSSYPPINTNADYGGVITSLKNATSPWCSYVTFQLWNLQ</sequence>
<dbReference type="InterPro" id="IPR010316">
    <property type="entry name" value="AlkA_N"/>
</dbReference>
<dbReference type="Gene3D" id="1.10.340.30">
    <property type="entry name" value="Hypothetical protein, domain 2"/>
    <property type="match status" value="1"/>
</dbReference>
<comment type="cofactor">
    <cofactor evidence="2">
        <name>Zn(2+)</name>
        <dbReference type="ChEBI" id="CHEBI:29105"/>
    </cofactor>
</comment>
<keyword evidence="4" id="KW-0489">Methyltransferase</keyword>
<dbReference type="Gene3D" id="3.30.310.20">
    <property type="entry name" value="DNA-3-methyladenine glycosylase AlkA, N-terminal domain"/>
    <property type="match status" value="1"/>
</dbReference>
<keyword evidence="5" id="KW-0227">DNA damage</keyword>
<evidence type="ECO:0000256" key="8">
    <source>
        <dbReference type="ARBA" id="ARBA00023163"/>
    </source>
</evidence>
<dbReference type="InterPro" id="IPR018060">
    <property type="entry name" value="HTH_AraC"/>
</dbReference>
<keyword evidence="6" id="KW-0805">Transcription regulation</keyword>
<evidence type="ECO:0000256" key="1">
    <source>
        <dbReference type="ARBA" id="ARBA00000086"/>
    </source>
</evidence>
<dbReference type="SMART" id="SM00342">
    <property type="entry name" value="HTH_ARAC"/>
    <property type="match status" value="1"/>
</dbReference>
<dbReference type="OrthoDB" id="9811249at2"/>
<evidence type="ECO:0000256" key="5">
    <source>
        <dbReference type="ARBA" id="ARBA00022763"/>
    </source>
</evidence>
<dbReference type="GO" id="GO:0006307">
    <property type="term" value="P:DNA alkylation repair"/>
    <property type="evidence" value="ECO:0007669"/>
    <property type="project" value="TreeGrafter"/>
</dbReference>
<dbReference type="InterPro" id="IPR037046">
    <property type="entry name" value="AlkA_N_sf"/>
</dbReference>
<dbReference type="InterPro" id="IPR051912">
    <property type="entry name" value="Alkylbase_DNA_Glycosylase/TA"/>
</dbReference>
<dbReference type="GO" id="GO:0032993">
    <property type="term" value="C:protein-DNA complex"/>
    <property type="evidence" value="ECO:0007669"/>
    <property type="project" value="TreeGrafter"/>
</dbReference>
<dbReference type="InterPro" id="IPR009057">
    <property type="entry name" value="Homeodomain-like_sf"/>
</dbReference>
<dbReference type="GO" id="GO:0005737">
    <property type="term" value="C:cytoplasm"/>
    <property type="evidence" value="ECO:0007669"/>
    <property type="project" value="TreeGrafter"/>
</dbReference>
<reference evidence="11 12" key="1">
    <citation type="submission" date="2018-09" db="EMBL/GenBank/DDBJ databases">
        <title>Phylogeny of the Shewanellaceae, and recommendation for two new genera, Pseudoshewanella and Parashewanella.</title>
        <authorList>
            <person name="Wang G."/>
        </authorList>
    </citation>
    <scope>NUCLEOTIDE SEQUENCE [LARGE SCALE GENOMIC DNA]</scope>
    <source>
        <strain evidence="11 12">KCTC 22492</strain>
    </source>
</reference>
<dbReference type="GO" id="GO:0043565">
    <property type="term" value="F:sequence-specific DNA binding"/>
    <property type="evidence" value="ECO:0007669"/>
    <property type="project" value="InterPro"/>
</dbReference>
<name>A0A3A6UKK8_9GAMM</name>
<dbReference type="Gene3D" id="3.40.10.10">
    <property type="entry name" value="DNA Methylphosphotriester Repair Domain"/>
    <property type="match status" value="1"/>
</dbReference>
<dbReference type="Pfam" id="PF12833">
    <property type="entry name" value="HTH_18"/>
    <property type="match status" value="1"/>
</dbReference>
<dbReference type="PANTHER" id="PTHR43003:SF13">
    <property type="entry name" value="DNA-3-METHYLADENINE GLYCOSYLASE 2"/>
    <property type="match status" value="1"/>
</dbReference>
<keyword evidence="9" id="KW-0234">DNA repair</keyword>
<feature type="domain" description="HTH araC/xylS-type" evidence="10">
    <location>
        <begin position="94"/>
        <end position="194"/>
    </location>
</feature>
<comment type="catalytic activity">
    <reaction evidence="1">
        <text>Hydrolysis of alkylated DNA, releasing 3-methyladenine, 3-methylguanine, 7-methylguanine and 7-methyladenine.</text>
        <dbReference type="EC" id="3.2.2.21"/>
    </reaction>
</comment>
<keyword evidence="7" id="KW-0010">Activator</keyword>
<dbReference type="InterPro" id="IPR011257">
    <property type="entry name" value="DNA_glycosylase"/>
</dbReference>
<evidence type="ECO:0000259" key="10">
    <source>
        <dbReference type="PROSITE" id="PS01124"/>
    </source>
</evidence>
<evidence type="ECO:0000313" key="11">
    <source>
        <dbReference type="EMBL" id="RJY18105.1"/>
    </source>
</evidence>
<dbReference type="Proteomes" id="UP000273022">
    <property type="component" value="Unassembled WGS sequence"/>
</dbReference>
<organism evidence="11 12">
    <name type="scientific">Parashewanella spongiae</name>
    <dbReference type="NCBI Taxonomy" id="342950"/>
    <lineage>
        <taxon>Bacteria</taxon>
        <taxon>Pseudomonadati</taxon>
        <taxon>Pseudomonadota</taxon>
        <taxon>Gammaproteobacteria</taxon>
        <taxon>Alteromonadales</taxon>
        <taxon>Shewanellaceae</taxon>
        <taxon>Parashewanella</taxon>
    </lineage>
</organism>
<dbReference type="SUPFAM" id="SSF46689">
    <property type="entry name" value="Homeodomain-like"/>
    <property type="match status" value="1"/>
</dbReference>
<proteinExistence type="predicted"/>
<evidence type="ECO:0000256" key="7">
    <source>
        <dbReference type="ARBA" id="ARBA00023159"/>
    </source>
</evidence>
<dbReference type="InterPro" id="IPR004026">
    <property type="entry name" value="Ada_DNA_repair_Zn-bd"/>
</dbReference>
<dbReference type="GO" id="GO:0008270">
    <property type="term" value="F:zinc ion binding"/>
    <property type="evidence" value="ECO:0007669"/>
    <property type="project" value="InterPro"/>
</dbReference>
<keyword evidence="8" id="KW-0804">Transcription</keyword>
<dbReference type="Gene3D" id="1.10.10.60">
    <property type="entry name" value="Homeodomain-like"/>
    <property type="match status" value="2"/>
</dbReference>
<dbReference type="SUPFAM" id="SSF55945">
    <property type="entry name" value="TATA-box binding protein-like"/>
    <property type="match status" value="1"/>
</dbReference>
<dbReference type="GO" id="GO:0032131">
    <property type="term" value="F:alkylated DNA binding"/>
    <property type="evidence" value="ECO:0007669"/>
    <property type="project" value="TreeGrafter"/>
</dbReference>
<dbReference type="GO" id="GO:0032259">
    <property type="term" value="P:methylation"/>
    <property type="evidence" value="ECO:0007669"/>
    <property type="project" value="UniProtKB-KW"/>
</dbReference>
<protein>
    <recommendedName>
        <fullName evidence="3">DNA-3-methyladenine glycosylase II</fullName>
        <ecNumber evidence="3">3.2.2.21</ecNumber>
    </recommendedName>
</protein>
<dbReference type="PANTHER" id="PTHR43003">
    <property type="entry name" value="DNA-3-METHYLADENINE GLYCOSYLASE"/>
    <property type="match status" value="1"/>
</dbReference>
<gene>
    <name evidence="11" type="ORF">D5R81_06925</name>
</gene>
<dbReference type="SUPFAM" id="SSF48150">
    <property type="entry name" value="DNA-glycosylase"/>
    <property type="match status" value="1"/>
</dbReference>
<dbReference type="SMART" id="SM00478">
    <property type="entry name" value="ENDO3c"/>
    <property type="match status" value="1"/>
</dbReference>
<evidence type="ECO:0000313" key="12">
    <source>
        <dbReference type="Proteomes" id="UP000273022"/>
    </source>
</evidence>
<dbReference type="GO" id="GO:0008168">
    <property type="term" value="F:methyltransferase activity"/>
    <property type="evidence" value="ECO:0007669"/>
    <property type="project" value="UniProtKB-KW"/>
</dbReference>
<evidence type="ECO:0000256" key="3">
    <source>
        <dbReference type="ARBA" id="ARBA00012000"/>
    </source>
</evidence>
<dbReference type="SMART" id="SM01009">
    <property type="entry name" value="AlkA_N"/>
    <property type="match status" value="1"/>
</dbReference>
<accession>A0A3A6UKK8</accession>
<evidence type="ECO:0000256" key="6">
    <source>
        <dbReference type="ARBA" id="ARBA00023015"/>
    </source>
</evidence>
<evidence type="ECO:0000256" key="2">
    <source>
        <dbReference type="ARBA" id="ARBA00001947"/>
    </source>
</evidence>
<dbReference type="GO" id="GO:0006285">
    <property type="term" value="P:base-excision repair, AP site formation"/>
    <property type="evidence" value="ECO:0007669"/>
    <property type="project" value="TreeGrafter"/>
</dbReference>
<dbReference type="AlphaFoldDB" id="A0A3A6UKK8"/>
<dbReference type="InterPro" id="IPR003265">
    <property type="entry name" value="HhH-GPD_domain"/>
</dbReference>
<keyword evidence="4" id="KW-0808">Transferase</keyword>
<evidence type="ECO:0000256" key="9">
    <source>
        <dbReference type="ARBA" id="ARBA00023204"/>
    </source>
</evidence>
<dbReference type="Pfam" id="PF06029">
    <property type="entry name" value="AlkA_N"/>
    <property type="match status" value="1"/>
</dbReference>
<dbReference type="SUPFAM" id="SSF57884">
    <property type="entry name" value="Ada DNA repair protein, N-terminal domain (N-Ada 10)"/>
    <property type="match status" value="1"/>
</dbReference>
<dbReference type="Pfam" id="PF02805">
    <property type="entry name" value="Ada_Zn_binding"/>
    <property type="match status" value="1"/>
</dbReference>
<dbReference type="EC" id="3.2.2.21" evidence="3"/>
<keyword evidence="12" id="KW-1185">Reference proteome</keyword>
<evidence type="ECO:0000256" key="4">
    <source>
        <dbReference type="ARBA" id="ARBA00022603"/>
    </source>
</evidence>
<dbReference type="GO" id="GO:0043916">
    <property type="term" value="F:DNA-7-methylguanine glycosylase activity"/>
    <property type="evidence" value="ECO:0007669"/>
    <property type="project" value="TreeGrafter"/>
</dbReference>
<dbReference type="PROSITE" id="PS01124">
    <property type="entry name" value="HTH_ARAC_FAMILY_2"/>
    <property type="match status" value="1"/>
</dbReference>
<dbReference type="GO" id="GO:0003700">
    <property type="term" value="F:DNA-binding transcription factor activity"/>
    <property type="evidence" value="ECO:0007669"/>
    <property type="project" value="InterPro"/>
</dbReference>
<dbReference type="InterPro" id="IPR035451">
    <property type="entry name" value="Ada-like_dom_sf"/>
</dbReference>
<comment type="caution">
    <text evidence="11">The sequence shown here is derived from an EMBL/GenBank/DDBJ whole genome shotgun (WGS) entry which is preliminary data.</text>
</comment>